<dbReference type="InterPro" id="IPR000835">
    <property type="entry name" value="HTH_MarR-typ"/>
</dbReference>
<accession>A0ABS6U2F1</accession>
<keyword evidence="3" id="KW-0804">Transcription</keyword>
<proteinExistence type="predicted"/>
<organism evidence="5 6">
    <name type="scientific">Pseudonocardia oceani</name>
    <dbReference type="NCBI Taxonomy" id="2792013"/>
    <lineage>
        <taxon>Bacteria</taxon>
        <taxon>Bacillati</taxon>
        <taxon>Actinomycetota</taxon>
        <taxon>Actinomycetes</taxon>
        <taxon>Pseudonocardiales</taxon>
        <taxon>Pseudonocardiaceae</taxon>
        <taxon>Pseudonocardia</taxon>
    </lineage>
</organism>
<comment type="caution">
    <text evidence="5">The sequence shown here is derived from an EMBL/GenBank/DDBJ whole genome shotgun (WGS) entry which is preliminary data.</text>
</comment>
<dbReference type="PROSITE" id="PS50995">
    <property type="entry name" value="HTH_MARR_2"/>
    <property type="match status" value="1"/>
</dbReference>
<evidence type="ECO:0000256" key="2">
    <source>
        <dbReference type="ARBA" id="ARBA00023125"/>
    </source>
</evidence>
<dbReference type="EMBL" id="JADQDF010000001">
    <property type="protein sequence ID" value="MBW0126422.1"/>
    <property type="molecule type" value="Genomic_DNA"/>
</dbReference>
<dbReference type="Proteomes" id="UP000694300">
    <property type="component" value="Unassembled WGS sequence"/>
</dbReference>
<dbReference type="PANTHER" id="PTHR33164:SF57">
    <property type="entry name" value="MARR-FAMILY TRANSCRIPTIONAL REGULATOR"/>
    <property type="match status" value="1"/>
</dbReference>
<dbReference type="InterPro" id="IPR039422">
    <property type="entry name" value="MarR/SlyA-like"/>
</dbReference>
<keyword evidence="6" id="KW-1185">Reference proteome</keyword>
<keyword evidence="1" id="KW-0805">Transcription regulation</keyword>
<evidence type="ECO:0000256" key="3">
    <source>
        <dbReference type="ARBA" id="ARBA00023163"/>
    </source>
</evidence>
<dbReference type="PROSITE" id="PS01117">
    <property type="entry name" value="HTH_MARR_1"/>
    <property type="match status" value="1"/>
</dbReference>
<keyword evidence="2" id="KW-0238">DNA-binding</keyword>
<dbReference type="RefSeq" id="WP_218595005.1">
    <property type="nucleotide sequence ID" value="NZ_JADQDI010000001.1"/>
</dbReference>
<dbReference type="SMART" id="SM00347">
    <property type="entry name" value="HTH_MARR"/>
    <property type="match status" value="1"/>
</dbReference>
<evidence type="ECO:0000313" key="5">
    <source>
        <dbReference type="EMBL" id="MBW0126422.1"/>
    </source>
</evidence>
<dbReference type="PANTHER" id="PTHR33164">
    <property type="entry name" value="TRANSCRIPTIONAL REGULATOR, MARR FAMILY"/>
    <property type="match status" value="1"/>
</dbReference>
<name>A0ABS6U2F1_9PSEU</name>
<dbReference type="InterPro" id="IPR023187">
    <property type="entry name" value="Tscrpt_reg_MarR-type_CS"/>
</dbReference>
<dbReference type="Pfam" id="PF01047">
    <property type="entry name" value="MarR"/>
    <property type="match status" value="1"/>
</dbReference>
<feature type="domain" description="HTH marR-type" evidence="4">
    <location>
        <begin position="31"/>
        <end position="167"/>
    </location>
</feature>
<sequence>MGISEYYGQGEASSGAEISLRHGGRVMDGERLELLASIDRHEAVLRRAITRAGPDPLFDSGLTMQQLRILLLLDTDGPLPQGDLAHALGVALPTVTGIVDRLVGRELVHRIENAGDRRVRLAGLTPEGLALVEQIAAAGQKRRRRLLMRIDVDALRGLERGLAALRELAQDDSPRRRSEP</sequence>
<reference evidence="5 6" key="1">
    <citation type="submission" date="2020-11" db="EMBL/GenBank/DDBJ databases">
        <title>Pseudonocardia abyssalis sp. nov. and Pseudonocardia oceani sp. nov., description and phylogenomic analysis of two novel actinomycetes isolated from the deep Southern Ocean.</title>
        <authorList>
            <person name="Parra J."/>
        </authorList>
    </citation>
    <scope>NUCLEOTIDE SEQUENCE [LARGE SCALE GENOMIC DNA]</scope>
    <source>
        <strain evidence="6">KRD185</strain>
    </source>
</reference>
<evidence type="ECO:0000259" key="4">
    <source>
        <dbReference type="PROSITE" id="PS50995"/>
    </source>
</evidence>
<gene>
    <name evidence="5" type="ORF">I4I82_01755</name>
</gene>
<evidence type="ECO:0000313" key="6">
    <source>
        <dbReference type="Proteomes" id="UP000694300"/>
    </source>
</evidence>
<protein>
    <submittedName>
        <fullName evidence="5">MarR family transcriptional regulator</fullName>
    </submittedName>
</protein>
<evidence type="ECO:0000256" key="1">
    <source>
        <dbReference type="ARBA" id="ARBA00023015"/>
    </source>
</evidence>